<dbReference type="InterPro" id="IPR014017">
    <property type="entry name" value="DNA_helicase_UvrD-like_C"/>
</dbReference>
<dbReference type="InterPro" id="IPR027417">
    <property type="entry name" value="P-loop_NTPase"/>
</dbReference>
<dbReference type="Proteomes" id="UP000053239">
    <property type="component" value="Unassembled WGS sequence"/>
</dbReference>
<evidence type="ECO:0000256" key="2">
    <source>
        <dbReference type="ARBA" id="ARBA00022801"/>
    </source>
</evidence>
<evidence type="ECO:0000313" key="12">
    <source>
        <dbReference type="Proteomes" id="UP000053239"/>
    </source>
</evidence>
<evidence type="ECO:0000313" key="11">
    <source>
        <dbReference type="EMBL" id="KMZ96286.1"/>
    </source>
</evidence>
<dbReference type="InterPro" id="IPR000212">
    <property type="entry name" value="DNA_helicase_UvrD/REP"/>
</dbReference>
<keyword evidence="1 9" id="KW-0547">Nucleotide-binding</keyword>
<dbReference type="AlphaFoldDB" id="A0A0J9TM94"/>
<gene>
    <name evidence="11" type="ORF">PVNG_02424</name>
</gene>
<comment type="catalytic activity">
    <reaction evidence="6">
        <text>Couples ATP hydrolysis with the unwinding of duplex DNA by translocating in the 3'-5' direction.</text>
        <dbReference type="EC" id="5.6.2.4"/>
    </reaction>
</comment>
<dbReference type="SUPFAM" id="SSF52540">
    <property type="entry name" value="P-loop containing nucleoside triphosphate hydrolases"/>
    <property type="match status" value="1"/>
</dbReference>
<name>A0A0J9TM94_PLAVI</name>
<keyword evidence="5" id="KW-0413">Isomerase</keyword>
<evidence type="ECO:0000256" key="4">
    <source>
        <dbReference type="ARBA" id="ARBA00022840"/>
    </source>
</evidence>
<evidence type="ECO:0000256" key="6">
    <source>
        <dbReference type="ARBA" id="ARBA00034617"/>
    </source>
</evidence>
<dbReference type="GO" id="GO:0016787">
    <property type="term" value="F:hydrolase activity"/>
    <property type="evidence" value="ECO:0007669"/>
    <property type="project" value="UniProtKB-UniRule"/>
</dbReference>
<reference evidence="11 12" key="1">
    <citation type="submission" date="2011-09" db="EMBL/GenBank/DDBJ databases">
        <title>The Genome Sequence of Plasmodium vivax North Korean.</title>
        <authorList>
            <consortium name="The Broad Institute Genome Sequencing Platform"/>
            <consortium name="The Broad Institute Genome Sequencing Center for Infectious Disease"/>
            <person name="Neafsey D."/>
            <person name="Carlton J."/>
            <person name="Barnwell J."/>
            <person name="Collins W."/>
            <person name="Escalante A."/>
            <person name="Mullikin J."/>
            <person name="Saul A."/>
            <person name="Guigo R."/>
            <person name="Camara F."/>
            <person name="Young S.K."/>
            <person name="Zeng Q."/>
            <person name="Gargeya S."/>
            <person name="Fitzgerald M."/>
            <person name="Haas B."/>
            <person name="Abouelleil A."/>
            <person name="Alvarado L."/>
            <person name="Arachchi H.M."/>
            <person name="Berlin A."/>
            <person name="Brown A."/>
            <person name="Chapman S.B."/>
            <person name="Chen Z."/>
            <person name="Dunbar C."/>
            <person name="Freedman E."/>
            <person name="Gearin G."/>
            <person name="Gellesch M."/>
            <person name="Goldberg J."/>
            <person name="Griggs A."/>
            <person name="Gujja S."/>
            <person name="Heiman D."/>
            <person name="Howarth C."/>
            <person name="Larson L."/>
            <person name="Lui A."/>
            <person name="MacDonald P.J.P."/>
            <person name="Montmayeur A."/>
            <person name="Murphy C."/>
            <person name="Neiman D."/>
            <person name="Pearson M."/>
            <person name="Priest M."/>
            <person name="Roberts A."/>
            <person name="Saif S."/>
            <person name="Shea T."/>
            <person name="Shenoy N."/>
            <person name="Sisk P."/>
            <person name="Stolte C."/>
            <person name="Sykes S."/>
            <person name="Wortman J."/>
            <person name="Nusbaum C."/>
            <person name="Birren B."/>
        </authorList>
    </citation>
    <scope>NUCLEOTIDE SEQUENCE [LARGE SCALE GENOMIC DNA]</scope>
    <source>
        <strain evidence="11 12">North Korean</strain>
    </source>
</reference>
<dbReference type="EMBL" id="KQ235637">
    <property type="protein sequence ID" value="KMZ96286.1"/>
    <property type="molecule type" value="Genomic_DNA"/>
</dbReference>
<proteinExistence type="predicted"/>
<dbReference type="GO" id="GO:0000725">
    <property type="term" value="P:recombinational repair"/>
    <property type="evidence" value="ECO:0007669"/>
    <property type="project" value="TreeGrafter"/>
</dbReference>
<dbReference type="PANTHER" id="PTHR11070">
    <property type="entry name" value="UVRD / RECB / PCRA DNA HELICASE FAMILY MEMBER"/>
    <property type="match status" value="1"/>
</dbReference>
<keyword evidence="2 9" id="KW-0378">Hydrolase</keyword>
<evidence type="ECO:0000256" key="7">
    <source>
        <dbReference type="ARBA" id="ARBA00034808"/>
    </source>
</evidence>
<dbReference type="EC" id="5.6.2.4" evidence="7"/>
<keyword evidence="3 9" id="KW-0347">Helicase</keyword>
<feature type="binding site" evidence="9">
    <location>
        <begin position="23"/>
        <end position="30"/>
    </location>
    <ligand>
        <name>ATP</name>
        <dbReference type="ChEBI" id="CHEBI:30616"/>
    </ligand>
</feature>
<dbReference type="GO" id="GO:0005524">
    <property type="term" value="F:ATP binding"/>
    <property type="evidence" value="ECO:0007669"/>
    <property type="project" value="UniProtKB-UniRule"/>
</dbReference>
<comment type="catalytic activity">
    <reaction evidence="8">
        <text>ATP + H2O = ADP + phosphate + H(+)</text>
        <dbReference type="Rhea" id="RHEA:13065"/>
        <dbReference type="ChEBI" id="CHEBI:15377"/>
        <dbReference type="ChEBI" id="CHEBI:15378"/>
        <dbReference type="ChEBI" id="CHEBI:30616"/>
        <dbReference type="ChEBI" id="CHEBI:43474"/>
        <dbReference type="ChEBI" id="CHEBI:456216"/>
        <dbReference type="EC" id="5.6.2.4"/>
    </reaction>
</comment>
<protein>
    <recommendedName>
        <fullName evidence="7">DNA 3'-5' helicase</fullName>
        <ecNumber evidence="7">5.6.2.4</ecNumber>
    </recommendedName>
</protein>
<keyword evidence="4 9" id="KW-0067">ATP-binding</keyword>
<evidence type="ECO:0000256" key="1">
    <source>
        <dbReference type="ARBA" id="ARBA00022741"/>
    </source>
</evidence>
<evidence type="ECO:0000256" key="9">
    <source>
        <dbReference type="PROSITE-ProRule" id="PRU00560"/>
    </source>
</evidence>
<dbReference type="Pfam" id="PF00580">
    <property type="entry name" value="UvrD-helicase"/>
    <property type="match status" value="2"/>
</dbReference>
<dbReference type="InterPro" id="IPR014016">
    <property type="entry name" value="UvrD-like_ATP-bd"/>
</dbReference>
<evidence type="ECO:0000256" key="5">
    <source>
        <dbReference type="ARBA" id="ARBA00023235"/>
    </source>
</evidence>
<evidence type="ECO:0000256" key="3">
    <source>
        <dbReference type="ARBA" id="ARBA00022806"/>
    </source>
</evidence>
<accession>A0A0J9TM94</accession>
<feature type="domain" description="UvrD-like helicase ATP-binding" evidence="10">
    <location>
        <begin position="2"/>
        <end position="216"/>
    </location>
</feature>
<evidence type="ECO:0000256" key="8">
    <source>
        <dbReference type="ARBA" id="ARBA00048988"/>
    </source>
</evidence>
<dbReference type="GO" id="GO:0043138">
    <property type="term" value="F:3'-5' DNA helicase activity"/>
    <property type="evidence" value="ECO:0007669"/>
    <property type="project" value="UniProtKB-EC"/>
</dbReference>
<dbReference type="Pfam" id="PF13361">
    <property type="entry name" value="UvrD_C"/>
    <property type="match status" value="1"/>
</dbReference>
<evidence type="ECO:0000259" key="10">
    <source>
        <dbReference type="PROSITE" id="PS51198"/>
    </source>
</evidence>
<sequence>MTLNEQQSQAAYADLDQHILIIAGAGTGKTRTLVERYRYLLKNGISKREILVTTYTKKAKKEVEERISEDIEIKERRYLEIYTNHQFCRNIIASYEDFEELPDIVEENLVRKFSKEEYPNLDIIKTACYVLEKNNHLQENHLKIYKYLLFDEYQDIDPYTYQILTKFLNLGGKIVVVGDPNQSIYEFRGTVPKPFEDFAKDFSHFLIKMNLNYRSTPDIIKFANKLISHNHQGQFKNFLIPFSTSEEKVEMVFAKSKTEMDEFLVEKLKEIQREKPQDTIAILFRTNQTSKDLKRLLEKKEIYVNDIEIEDLKDRIMEINLPEHLKELFFSLFSICMRSEIIKESVRECLEILDKSEILQGYRIKQPKDINF</sequence>
<dbReference type="GO" id="GO:0003677">
    <property type="term" value="F:DNA binding"/>
    <property type="evidence" value="ECO:0007669"/>
    <property type="project" value="InterPro"/>
</dbReference>
<dbReference type="Gene3D" id="3.40.50.300">
    <property type="entry name" value="P-loop containing nucleotide triphosphate hydrolases"/>
    <property type="match status" value="2"/>
</dbReference>
<dbReference type="PANTHER" id="PTHR11070:SF2">
    <property type="entry name" value="ATP-DEPENDENT DNA HELICASE SRS2"/>
    <property type="match status" value="1"/>
</dbReference>
<dbReference type="PROSITE" id="PS51198">
    <property type="entry name" value="UVRD_HELICASE_ATP_BIND"/>
    <property type="match status" value="1"/>
</dbReference>
<dbReference type="CDD" id="cd17932">
    <property type="entry name" value="DEXQc_UvrD"/>
    <property type="match status" value="1"/>
</dbReference>
<organism evidence="11 12">
    <name type="scientific">Plasmodium vivax North Korean</name>
    <dbReference type="NCBI Taxonomy" id="1035514"/>
    <lineage>
        <taxon>Eukaryota</taxon>
        <taxon>Sar</taxon>
        <taxon>Alveolata</taxon>
        <taxon>Apicomplexa</taxon>
        <taxon>Aconoidasida</taxon>
        <taxon>Haemosporida</taxon>
        <taxon>Plasmodiidae</taxon>
        <taxon>Plasmodium</taxon>
        <taxon>Plasmodium (Plasmodium)</taxon>
    </lineage>
</organism>